<gene>
    <name evidence="2" type="ORF">NDK43_14520</name>
</gene>
<reference evidence="2 3" key="1">
    <citation type="submission" date="2022-06" db="EMBL/GenBank/DDBJ databases">
        <authorList>
            <person name="Jeon C.O."/>
        </authorList>
    </citation>
    <scope>NUCLEOTIDE SEQUENCE [LARGE SCALE GENOMIC DNA]</scope>
    <source>
        <strain evidence="2 3">KCTC 13943</strain>
    </source>
</reference>
<evidence type="ECO:0000313" key="3">
    <source>
        <dbReference type="Proteomes" id="UP001523262"/>
    </source>
</evidence>
<sequence length="66" mass="7760">MEPRQPGNKKLPDFDQLNDRIIAETPSTPFLVIKTNLDSKDPTEKNPYYHEKETKDSKEFNGFFEE</sequence>
<proteinExistence type="predicted"/>
<evidence type="ECO:0000313" key="2">
    <source>
        <dbReference type="EMBL" id="MCM2533390.1"/>
    </source>
</evidence>
<evidence type="ECO:0000256" key="1">
    <source>
        <dbReference type="SAM" id="MobiDB-lite"/>
    </source>
</evidence>
<comment type="caution">
    <text evidence="2">The sequence shown here is derived from an EMBL/GenBank/DDBJ whole genome shotgun (WGS) entry which is preliminary data.</text>
</comment>
<protein>
    <submittedName>
        <fullName evidence="2">Uncharacterized protein</fullName>
    </submittedName>
</protein>
<feature type="region of interest" description="Disordered" evidence="1">
    <location>
        <begin position="36"/>
        <end position="66"/>
    </location>
</feature>
<organism evidence="2 3">
    <name type="scientific">Neobacillus pocheonensis</name>
    <dbReference type="NCBI Taxonomy" id="363869"/>
    <lineage>
        <taxon>Bacteria</taxon>
        <taxon>Bacillati</taxon>
        <taxon>Bacillota</taxon>
        <taxon>Bacilli</taxon>
        <taxon>Bacillales</taxon>
        <taxon>Bacillaceae</taxon>
        <taxon>Neobacillus</taxon>
    </lineage>
</organism>
<name>A0ABT0WBB1_9BACI</name>
<keyword evidence="3" id="KW-1185">Reference proteome</keyword>
<dbReference type="EMBL" id="JAMQCR010000001">
    <property type="protein sequence ID" value="MCM2533390.1"/>
    <property type="molecule type" value="Genomic_DNA"/>
</dbReference>
<dbReference type="Proteomes" id="UP001523262">
    <property type="component" value="Unassembled WGS sequence"/>
</dbReference>
<accession>A0ABT0WBB1</accession>
<feature type="compositionally biased region" description="Basic and acidic residues" evidence="1">
    <location>
        <begin position="37"/>
        <end position="59"/>
    </location>
</feature>